<dbReference type="AlphaFoldDB" id="A0A3E0DES3"/>
<sequence>MPIATPSLLYQSEERRRLPSGSGVKGYSAQAEVANLLGLIMF</sequence>
<dbReference type="EMBL" id="QUNF01000029">
    <property type="protein sequence ID" value="REG81083.1"/>
    <property type="molecule type" value="Genomic_DNA"/>
</dbReference>
<reference evidence="1 2" key="1">
    <citation type="submission" date="2018-08" db="EMBL/GenBank/DDBJ databases">
        <title>Genomic Encyclopedia of Archaeal and Bacterial Type Strains, Phase II (KMG-II): from individual species to whole genera.</title>
        <authorList>
            <person name="Goeker M."/>
        </authorList>
    </citation>
    <scope>NUCLEOTIDE SEQUENCE [LARGE SCALE GENOMIC DNA]</scope>
    <source>
        <strain evidence="1 2">DSM 15986</strain>
    </source>
</reference>
<protein>
    <submittedName>
        <fullName evidence="1">Uncharacterized protein</fullName>
    </submittedName>
</protein>
<evidence type="ECO:0000313" key="1">
    <source>
        <dbReference type="EMBL" id="REG81083.1"/>
    </source>
</evidence>
<keyword evidence="2" id="KW-1185">Reference proteome</keyword>
<comment type="caution">
    <text evidence="1">The sequence shown here is derived from an EMBL/GenBank/DDBJ whole genome shotgun (WGS) entry which is preliminary data.</text>
</comment>
<name>A0A3E0DES3_9BACT</name>
<proteinExistence type="predicted"/>
<organism evidence="1 2">
    <name type="scientific">Algoriphagus antarcticus</name>
    <dbReference type="NCBI Taxonomy" id="238540"/>
    <lineage>
        <taxon>Bacteria</taxon>
        <taxon>Pseudomonadati</taxon>
        <taxon>Bacteroidota</taxon>
        <taxon>Cytophagia</taxon>
        <taxon>Cytophagales</taxon>
        <taxon>Cyclobacteriaceae</taxon>
        <taxon>Algoriphagus</taxon>
    </lineage>
</organism>
<gene>
    <name evidence="1" type="ORF">C8N25_12928</name>
</gene>
<accession>A0A3E0DES3</accession>
<dbReference type="Proteomes" id="UP000256405">
    <property type="component" value="Unassembled WGS sequence"/>
</dbReference>
<evidence type="ECO:0000313" key="2">
    <source>
        <dbReference type="Proteomes" id="UP000256405"/>
    </source>
</evidence>